<keyword evidence="2" id="KW-1185">Reference proteome</keyword>
<dbReference type="PANTHER" id="PTHR42853:SF1">
    <property type="entry name" value="ACETYL-COA CARBOXYTRANSFERASE"/>
    <property type="match status" value="1"/>
</dbReference>
<dbReference type="GO" id="GO:0006633">
    <property type="term" value="P:fatty acid biosynthetic process"/>
    <property type="evidence" value="ECO:0007669"/>
    <property type="project" value="InterPro"/>
</dbReference>
<dbReference type="Proteomes" id="UP001234989">
    <property type="component" value="Chromosome 6"/>
</dbReference>
<dbReference type="PANTHER" id="PTHR42853">
    <property type="entry name" value="ACETYL-COENZYME A CARBOXYLASE CARBOXYL TRANSFERASE SUBUNIT ALPHA"/>
    <property type="match status" value="1"/>
</dbReference>
<dbReference type="InterPro" id="IPR001095">
    <property type="entry name" value="Acetyl_CoA_COase_a_su"/>
</dbReference>
<evidence type="ECO:0000313" key="2">
    <source>
        <dbReference type="Proteomes" id="UP001234989"/>
    </source>
</evidence>
<name>A0AAF0R4U4_SOLVR</name>
<dbReference type="GO" id="GO:0016743">
    <property type="term" value="F:carboxyl- or carbamoyltransferase activity"/>
    <property type="evidence" value="ECO:0007669"/>
    <property type="project" value="InterPro"/>
</dbReference>
<sequence length="129" mass="14454">MLCMEWVEHHGDRVGYDDTTMALRIMKYVHHCVFPIVTFVDTPVIFADLRSEEIGQETGDKHVGIEAVASDFNGNRALSSLDAEGCSEKRSLRLGSLPKLLQQTKGDILIKSLTIVLVDVSWKVVHIME</sequence>
<dbReference type="GO" id="GO:0003989">
    <property type="term" value="F:acetyl-CoA carboxylase activity"/>
    <property type="evidence" value="ECO:0007669"/>
    <property type="project" value="InterPro"/>
</dbReference>
<dbReference type="GO" id="GO:0009317">
    <property type="term" value="C:acetyl-CoA carboxylase complex"/>
    <property type="evidence" value="ECO:0007669"/>
    <property type="project" value="InterPro"/>
</dbReference>
<protein>
    <submittedName>
        <fullName evidence="1">Uncharacterized protein</fullName>
    </submittedName>
</protein>
<organism evidence="1 2">
    <name type="scientific">Solanum verrucosum</name>
    <dbReference type="NCBI Taxonomy" id="315347"/>
    <lineage>
        <taxon>Eukaryota</taxon>
        <taxon>Viridiplantae</taxon>
        <taxon>Streptophyta</taxon>
        <taxon>Embryophyta</taxon>
        <taxon>Tracheophyta</taxon>
        <taxon>Spermatophyta</taxon>
        <taxon>Magnoliopsida</taxon>
        <taxon>eudicotyledons</taxon>
        <taxon>Gunneridae</taxon>
        <taxon>Pentapetalae</taxon>
        <taxon>asterids</taxon>
        <taxon>lamiids</taxon>
        <taxon>Solanales</taxon>
        <taxon>Solanaceae</taxon>
        <taxon>Solanoideae</taxon>
        <taxon>Solaneae</taxon>
        <taxon>Solanum</taxon>
    </lineage>
</organism>
<evidence type="ECO:0000313" key="1">
    <source>
        <dbReference type="EMBL" id="WMV34128.1"/>
    </source>
</evidence>
<reference evidence="1" key="1">
    <citation type="submission" date="2023-08" db="EMBL/GenBank/DDBJ databases">
        <title>A de novo genome assembly of Solanum verrucosum Schlechtendal, a Mexican diploid species geographically isolated from the other diploid A-genome species in potato relatives.</title>
        <authorList>
            <person name="Hosaka K."/>
        </authorList>
    </citation>
    <scope>NUCLEOTIDE SEQUENCE</scope>
    <source>
        <tissue evidence="1">Young leaves</tissue>
    </source>
</reference>
<dbReference type="AlphaFoldDB" id="A0AAF0R4U4"/>
<gene>
    <name evidence="1" type="ORF">MTR67_027513</name>
</gene>
<proteinExistence type="predicted"/>
<dbReference type="EMBL" id="CP133617">
    <property type="protein sequence ID" value="WMV34128.1"/>
    <property type="molecule type" value="Genomic_DNA"/>
</dbReference>
<accession>A0AAF0R4U4</accession>